<accession>A0ABP9ZND5</accession>
<comment type="caution">
    <text evidence="2">The sequence shown here is derived from an EMBL/GenBank/DDBJ whole genome shotgun (WGS) entry which is preliminary data.</text>
</comment>
<feature type="region of interest" description="Disordered" evidence="1">
    <location>
        <begin position="1"/>
        <end position="32"/>
    </location>
</feature>
<keyword evidence="3" id="KW-1185">Reference proteome</keyword>
<gene>
    <name evidence="2" type="ORF">NBRC116187_13260</name>
</gene>
<reference evidence="2 3" key="1">
    <citation type="submission" date="2024-04" db="EMBL/GenBank/DDBJ databases">
        <title>Draft genome sequence of Halopseudomonas sabulinigri NBRC 116187.</title>
        <authorList>
            <person name="Miyakawa T."/>
            <person name="Kusuya Y."/>
            <person name="Miura T."/>
        </authorList>
    </citation>
    <scope>NUCLEOTIDE SEQUENCE [LARGE SCALE GENOMIC DNA]</scope>
    <source>
        <strain evidence="2 3">4NH20-0042</strain>
    </source>
</reference>
<proteinExistence type="predicted"/>
<evidence type="ECO:0000313" key="2">
    <source>
        <dbReference type="EMBL" id="GAA6130966.1"/>
    </source>
</evidence>
<name>A0ABP9ZND5_9GAMM</name>
<protein>
    <submittedName>
        <fullName evidence="2">Uncharacterized protein</fullName>
    </submittedName>
</protein>
<sequence>MRSRLALEKRKRNIRRNTPTPASSPGPSPGKVEFYLDPAPTCIKTGCRTVAPPAIIAAGA</sequence>
<dbReference type="EMBL" id="BAABWD010000001">
    <property type="protein sequence ID" value="GAA6130966.1"/>
    <property type="molecule type" value="Genomic_DNA"/>
</dbReference>
<dbReference type="Proteomes" id="UP001486808">
    <property type="component" value="Unassembled WGS sequence"/>
</dbReference>
<organism evidence="2 3">
    <name type="scientific">Halopseudomonas sabulinigri</name>
    <dbReference type="NCBI Taxonomy" id="472181"/>
    <lineage>
        <taxon>Bacteria</taxon>
        <taxon>Pseudomonadati</taxon>
        <taxon>Pseudomonadota</taxon>
        <taxon>Gammaproteobacteria</taxon>
        <taxon>Pseudomonadales</taxon>
        <taxon>Pseudomonadaceae</taxon>
        <taxon>Halopseudomonas</taxon>
    </lineage>
</organism>
<evidence type="ECO:0000256" key="1">
    <source>
        <dbReference type="SAM" id="MobiDB-lite"/>
    </source>
</evidence>
<evidence type="ECO:0000313" key="3">
    <source>
        <dbReference type="Proteomes" id="UP001486808"/>
    </source>
</evidence>